<comment type="caution">
    <text evidence="1">The sequence shown here is derived from an EMBL/GenBank/DDBJ whole genome shotgun (WGS) entry which is preliminary data.</text>
</comment>
<name>A0ABT3ASK5_9RHOB</name>
<evidence type="ECO:0000313" key="1">
    <source>
        <dbReference type="EMBL" id="MCV2891277.1"/>
    </source>
</evidence>
<protein>
    <submittedName>
        <fullName evidence="1">Uncharacterized protein</fullName>
    </submittedName>
</protein>
<dbReference type="RefSeq" id="WP_263830879.1">
    <property type="nucleotide sequence ID" value="NZ_JAOWLB010000034.1"/>
</dbReference>
<keyword evidence="2" id="KW-1185">Reference proteome</keyword>
<dbReference type="EMBL" id="JAOWLB010000034">
    <property type="protein sequence ID" value="MCV2891277.1"/>
    <property type="molecule type" value="Genomic_DNA"/>
</dbReference>
<proteinExistence type="predicted"/>
<reference evidence="1 2" key="1">
    <citation type="submission" date="2022-10" db="EMBL/GenBank/DDBJ databases">
        <title>Ruegeria sp. nov., isolated from ocean surface sediments.</title>
        <authorList>
            <person name="He W."/>
            <person name="Xue H.-P."/>
            <person name="Zhang D.-F."/>
        </authorList>
    </citation>
    <scope>NUCLEOTIDE SEQUENCE [LARGE SCALE GENOMIC DNA]</scope>
    <source>
        <strain evidence="1 2">XHP0148</strain>
    </source>
</reference>
<gene>
    <name evidence="1" type="ORF">OE747_23405</name>
</gene>
<organism evidence="1 2">
    <name type="scientific">Ruegeria aquimaris</name>
    <dbReference type="NCBI Taxonomy" id="2984333"/>
    <lineage>
        <taxon>Bacteria</taxon>
        <taxon>Pseudomonadati</taxon>
        <taxon>Pseudomonadota</taxon>
        <taxon>Alphaproteobacteria</taxon>
        <taxon>Rhodobacterales</taxon>
        <taxon>Roseobacteraceae</taxon>
        <taxon>Ruegeria</taxon>
    </lineage>
</organism>
<evidence type="ECO:0000313" key="2">
    <source>
        <dbReference type="Proteomes" id="UP001320899"/>
    </source>
</evidence>
<dbReference type="Proteomes" id="UP001320899">
    <property type="component" value="Unassembled WGS sequence"/>
</dbReference>
<sequence>MDLIAPTEFAFMEAMLAELLQHCNDMEEGQLLQLHARLQAIYAAQSKLHASRNRLMALQSQTRR</sequence>
<accession>A0ABT3ASK5</accession>